<name>Q97FM5_CLOAB</name>
<dbReference type="AlphaFoldDB" id="Q97FM5"/>
<accession>Q97FM5</accession>
<protein>
    <recommendedName>
        <fullName evidence="6">TVP38/TMEM64 family membrane protein</fullName>
    </recommendedName>
</protein>
<evidence type="ECO:0000256" key="3">
    <source>
        <dbReference type="ARBA" id="ARBA00022692"/>
    </source>
</evidence>
<evidence type="ECO:0000313" key="8">
    <source>
        <dbReference type="EMBL" id="AAK80652.1"/>
    </source>
</evidence>
<dbReference type="Pfam" id="PF09335">
    <property type="entry name" value="VTT_dom"/>
    <property type="match status" value="1"/>
</dbReference>
<dbReference type="eggNOG" id="COG0398">
    <property type="taxonomic scope" value="Bacteria"/>
</dbReference>
<dbReference type="HOGENOM" id="CLU_038944_5_1_9"/>
<reference evidence="8 9" key="1">
    <citation type="journal article" date="2001" name="J. Bacteriol.">
        <title>Genome sequence and comparative analysis of the solvent-producing bacterium Clostridium acetobutylicum.</title>
        <authorList>
            <person name="Nolling J."/>
            <person name="Breton G."/>
            <person name="Omelchenko M.V."/>
            <person name="Makarova K.S."/>
            <person name="Zeng Q."/>
            <person name="Gibson R."/>
            <person name="Lee H.M."/>
            <person name="Dubois J."/>
            <person name="Qiu D."/>
            <person name="Hitti J."/>
            <person name="Wolf Y.I."/>
            <person name="Tatusov R.L."/>
            <person name="Sabathe F."/>
            <person name="Doucette-Stamm L."/>
            <person name="Soucaille P."/>
            <person name="Daly M.J."/>
            <person name="Bennett G.N."/>
            <person name="Koonin E.V."/>
            <person name="Smith D.R."/>
        </authorList>
    </citation>
    <scope>NUCLEOTIDE SEQUENCE [LARGE SCALE GENOMIC DNA]</scope>
    <source>
        <strain evidence="9">ATCC 824 / DSM 792 / JCM 1419 / LMG 5710 / VKM B-1787</strain>
    </source>
</reference>
<keyword evidence="4 6" id="KW-1133">Transmembrane helix</keyword>
<sequence>MIRNLYNKIKNCKLKIAAIILLIFLIVTGYIYYSRYFYVLRSPQRVKEFILSYGKFGFFAFFVMQMLQVVAFFIPGEIIQIAGGYIFGTFWGTVISLLGITAGSAVAFYLSNKLGRPFVKKISGKQNISFFEKLIKNGEIKYVITLIYLVPGLPKDILAYVCGITDLSLKDFIIYSTIGRFPGIFISAYFGNTITHGNIKMMVIIAVISVVLFGLGVFKGKYLLTKISSIRSKKQK</sequence>
<dbReference type="RefSeq" id="WP_010965993.1">
    <property type="nucleotide sequence ID" value="NC_003030.1"/>
</dbReference>
<feature type="transmembrane region" description="Helical" evidence="6">
    <location>
        <begin position="172"/>
        <end position="190"/>
    </location>
</feature>
<comment type="similarity">
    <text evidence="6">Belongs to the TVP38/TMEM64 family.</text>
</comment>
<dbReference type="PANTHER" id="PTHR12677">
    <property type="entry name" value="GOLGI APPARATUS MEMBRANE PROTEIN TVP38-RELATED"/>
    <property type="match status" value="1"/>
</dbReference>
<evidence type="ECO:0000256" key="4">
    <source>
        <dbReference type="ARBA" id="ARBA00022989"/>
    </source>
</evidence>
<feature type="domain" description="VTT" evidence="7">
    <location>
        <begin position="74"/>
        <end position="192"/>
    </location>
</feature>
<evidence type="ECO:0000259" key="7">
    <source>
        <dbReference type="Pfam" id="PF09335"/>
    </source>
</evidence>
<comment type="subcellular location">
    <subcellularLocation>
        <location evidence="1 6">Cell membrane</location>
        <topology evidence="1 6">Multi-pass membrane protein</topology>
    </subcellularLocation>
</comment>
<dbReference type="GeneID" id="44999195"/>
<evidence type="ECO:0000313" key="9">
    <source>
        <dbReference type="Proteomes" id="UP000000814"/>
    </source>
</evidence>
<keyword evidence="5 6" id="KW-0472">Membrane</keyword>
<dbReference type="InterPro" id="IPR032816">
    <property type="entry name" value="VTT_dom"/>
</dbReference>
<dbReference type="KEGG" id="cac:CA_C2706"/>
<evidence type="ECO:0000256" key="2">
    <source>
        <dbReference type="ARBA" id="ARBA00022475"/>
    </source>
</evidence>
<keyword evidence="3 6" id="KW-0812">Transmembrane</keyword>
<dbReference type="Proteomes" id="UP000000814">
    <property type="component" value="Chromosome"/>
</dbReference>
<dbReference type="GO" id="GO:0005886">
    <property type="term" value="C:plasma membrane"/>
    <property type="evidence" value="ECO:0007669"/>
    <property type="project" value="UniProtKB-SubCell"/>
</dbReference>
<dbReference type="EMBL" id="AE001437">
    <property type="protein sequence ID" value="AAK80652.1"/>
    <property type="molecule type" value="Genomic_DNA"/>
</dbReference>
<dbReference type="PANTHER" id="PTHR12677:SF59">
    <property type="entry name" value="GOLGI APPARATUS MEMBRANE PROTEIN TVP38-RELATED"/>
    <property type="match status" value="1"/>
</dbReference>
<organism evidence="8 9">
    <name type="scientific">Clostridium acetobutylicum (strain ATCC 824 / DSM 792 / JCM 1419 / IAM 19013 / LMG 5710 / NBRC 13948 / NRRL B-527 / VKM B-1787 / 2291 / W)</name>
    <dbReference type="NCBI Taxonomy" id="272562"/>
    <lineage>
        <taxon>Bacteria</taxon>
        <taxon>Bacillati</taxon>
        <taxon>Bacillota</taxon>
        <taxon>Clostridia</taxon>
        <taxon>Eubacteriales</taxon>
        <taxon>Clostridiaceae</taxon>
        <taxon>Clostridium</taxon>
    </lineage>
</organism>
<dbReference type="PIR" id="A97233">
    <property type="entry name" value="A97233"/>
</dbReference>
<evidence type="ECO:0000256" key="5">
    <source>
        <dbReference type="ARBA" id="ARBA00023136"/>
    </source>
</evidence>
<proteinExistence type="inferred from homology"/>
<keyword evidence="2 6" id="KW-1003">Cell membrane</keyword>
<feature type="transmembrane region" description="Helical" evidence="6">
    <location>
        <begin position="53"/>
        <end position="74"/>
    </location>
</feature>
<feature type="transmembrane region" description="Helical" evidence="6">
    <location>
        <begin position="12"/>
        <end position="33"/>
    </location>
</feature>
<dbReference type="STRING" id="272562.CA_C2706"/>
<feature type="transmembrane region" description="Helical" evidence="6">
    <location>
        <begin position="202"/>
        <end position="224"/>
    </location>
</feature>
<gene>
    <name evidence="8" type="ordered locus">CA_C2706</name>
</gene>
<keyword evidence="9" id="KW-1185">Reference proteome</keyword>
<dbReference type="OrthoDB" id="3173541at2"/>
<dbReference type="PATRIC" id="fig|272562.8.peg.2896"/>
<dbReference type="InterPro" id="IPR015414">
    <property type="entry name" value="TMEM64"/>
</dbReference>
<evidence type="ECO:0000256" key="1">
    <source>
        <dbReference type="ARBA" id="ARBA00004651"/>
    </source>
</evidence>
<evidence type="ECO:0000256" key="6">
    <source>
        <dbReference type="RuleBase" id="RU366058"/>
    </source>
</evidence>
<feature type="transmembrane region" description="Helical" evidence="6">
    <location>
        <begin position="86"/>
        <end position="110"/>
    </location>
</feature>